<gene>
    <name evidence="1" type="ORF">AMET1_1357</name>
</gene>
<organism evidence="1 2">
    <name type="scientific">Methanonatronarchaeum thermophilum</name>
    <dbReference type="NCBI Taxonomy" id="1927129"/>
    <lineage>
        <taxon>Archaea</taxon>
        <taxon>Methanobacteriati</taxon>
        <taxon>Methanobacteriota</taxon>
        <taxon>Methanonatronarchaeia</taxon>
        <taxon>Methanonatronarchaeales</taxon>
        <taxon>Methanonatronarchaeaceae</taxon>
        <taxon>Methanonatronarchaeum</taxon>
    </lineage>
</organism>
<keyword evidence="2" id="KW-1185">Reference proteome</keyword>
<name>A0A1Y3GAG3_9EURY</name>
<dbReference type="SUPFAM" id="SSF47077">
    <property type="entry name" value="T4 endonuclease V"/>
    <property type="match status" value="1"/>
</dbReference>
<dbReference type="Proteomes" id="UP000195137">
    <property type="component" value="Unassembled WGS sequence"/>
</dbReference>
<dbReference type="AlphaFoldDB" id="A0A1Y3GAG3"/>
<dbReference type="EMBL" id="MRZU01000004">
    <property type="protein sequence ID" value="OUJ18441.1"/>
    <property type="molecule type" value="Genomic_DNA"/>
</dbReference>
<proteinExistence type="predicted"/>
<evidence type="ECO:0000313" key="2">
    <source>
        <dbReference type="Proteomes" id="UP000195137"/>
    </source>
</evidence>
<accession>A0A1Y3GAG3</accession>
<reference evidence="1 2" key="1">
    <citation type="submission" date="2016-12" db="EMBL/GenBank/DDBJ databases">
        <title>Discovery of methanogenic haloarchaea.</title>
        <authorList>
            <person name="Sorokin D.Y."/>
            <person name="Makarova K.S."/>
            <person name="Abbas B."/>
            <person name="Ferrer M."/>
            <person name="Golyshin P.N."/>
        </authorList>
    </citation>
    <scope>NUCLEOTIDE SEQUENCE [LARGE SCALE GENOMIC DNA]</scope>
    <source>
        <strain evidence="1">AMET1</strain>
    </source>
</reference>
<sequence length="126" mass="14705">MINPEHMCIQHILGEHRELHALMGSIERTKPGYKGFERHRNNIKALARDGYIELKSLKTRHEQLVGYLKNHNSPIEEVPTLEYIPKEVIEAEVNIEKSRKDLIDRPQACRPNGKCREKILNSENTR</sequence>
<evidence type="ECO:0000313" key="1">
    <source>
        <dbReference type="EMBL" id="OUJ18441.1"/>
    </source>
</evidence>
<comment type="caution">
    <text evidence="1">The sequence shown here is derived from an EMBL/GenBank/DDBJ whole genome shotgun (WGS) entry which is preliminary data.</text>
</comment>
<protein>
    <submittedName>
        <fullName evidence="1">Pyrimidine dimer DNA glycosylase T4 endoV family</fullName>
    </submittedName>
</protein>